<name>A0A3P6PJM9_DIBLA</name>
<organism evidence="2 3">
    <name type="scientific">Dibothriocephalus latus</name>
    <name type="common">Fish tapeworm</name>
    <name type="synonym">Diphyllobothrium latum</name>
    <dbReference type="NCBI Taxonomy" id="60516"/>
    <lineage>
        <taxon>Eukaryota</taxon>
        <taxon>Metazoa</taxon>
        <taxon>Spiralia</taxon>
        <taxon>Lophotrochozoa</taxon>
        <taxon>Platyhelminthes</taxon>
        <taxon>Cestoda</taxon>
        <taxon>Eucestoda</taxon>
        <taxon>Diphyllobothriidea</taxon>
        <taxon>Diphyllobothriidae</taxon>
        <taxon>Dibothriocephalus</taxon>
    </lineage>
</organism>
<evidence type="ECO:0000313" key="2">
    <source>
        <dbReference type="EMBL" id="VDK32907.1"/>
    </source>
</evidence>
<evidence type="ECO:0000256" key="1">
    <source>
        <dbReference type="SAM" id="MobiDB-lite"/>
    </source>
</evidence>
<sequence>MASRSTRLCHINCGGDGDGSGNAGDGSGHDIVSGSDSSGTARTDYVDICRLQTLAMNELLNSTS</sequence>
<gene>
    <name evidence="2" type="ORF">DILT_LOCUS456</name>
</gene>
<dbReference type="EMBL" id="UYRU01001925">
    <property type="protein sequence ID" value="VDK32907.1"/>
    <property type="molecule type" value="Genomic_DNA"/>
</dbReference>
<evidence type="ECO:0000313" key="3">
    <source>
        <dbReference type="Proteomes" id="UP000281553"/>
    </source>
</evidence>
<proteinExistence type="predicted"/>
<dbReference type="Proteomes" id="UP000281553">
    <property type="component" value="Unassembled WGS sequence"/>
</dbReference>
<keyword evidence="3" id="KW-1185">Reference proteome</keyword>
<feature type="compositionally biased region" description="Gly residues" evidence="1">
    <location>
        <begin position="14"/>
        <end position="26"/>
    </location>
</feature>
<protein>
    <submittedName>
        <fullName evidence="2">Uncharacterized protein</fullName>
    </submittedName>
</protein>
<accession>A0A3P6PJM9</accession>
<reference evidence="2 3" key="1">
    <citation type="submission" date="2018-11" db="EMBL/GenBank/DDBJ databases">
        <authorList>
            <consortium name="Pathogen Informatics"/>
        </authorList>
    </citation>
    <scope>NUCLEOTIDE SEQUENCE [LARGE SCALE GENOMIC DNA]</scope>
</reference>
<dbReference type="AlphaFoldDB" id="A0A3P6PJM9"/>
<feature type="region of interest" description="Disordered" evidence="1">
    <location>
        <begin position="14"/>
        <end position="41"/>
    </location>
</feature>